<reference evidence="2 3" key="1">
    <citation type="submission" date="2017-07" db="EMBL/GenBank/DDBJ databases">
        <title>Genome Sequence of Antarctobacter heliothermus Strain SMS3 Isolated from a culture of the Diatom Skeletonema marinoi.</title>
        <authorList>
            <person name="Topel M."/>
            <person name="Pinder M.I.M."/>
            <person name="Johansson O.N."/>
            <person name="Kourtchenko O."/>
            <person name="Godhe A."/>
            <person name="Clarke A.K."/>
        </authorList>
    </citation>
    <scope>NUCLEOTIDE SEQUENCE [LARGE SCALE GENOMIC DNA]</scope>
    <source>
        <strain evidence="2 3">SMS3</strain>
    </source>
</reference>
<gene>
    <name evidence="2" type="ORF">ANTHELSMS3_02200</name>
</gene>
<sequence length="177" mass="19311">MTRAFLSPLRRFWADEAGNAIVPYALWLPLFVGLIVSTVEIGTITVRHTQLERALDQTVREVKIGVTAPTHDALKAAICDKTTVLQNCTSMLHLEMVPLNMRNYAEPPATADCVDVSQEATPQRAFSHGGGGQLMFLRACFKFRPATPAATLNASLPKDDEGYTAIVSTSAFVYEPS</sequence>
<protein>
    <submittedName>
        <fullName evidence="2">Pilus biosynthesis protein TadE</fullName>
    </submittedName>
</protein>
<dbReference type="Proteomes" id="UP000203589">
    <property type="component" value="Chromosome"/>
</dbReference>
<feature type="transmembrane region" description="Helical" evidence="1">
    <location>
        <begin position="20"/>
        <end position="43"/>
    </location>
</feature>
<accession>A0A222E4G8</accession>
<evidence type="ECO:0000256" key="1">
    <source>
        <dbReference type="SAM" id="Phobius"/>
    </source>
</evidence>
<keyword evidence="3" id="KW-1185">Reference proteome</keyword>
<dbReference type="OrthoDB" id="7907064at2"/>
<keyword evidence="1" id="KW-0812">Transmembrane</keyword>
<dbReference type="AlphaFoldDB" id="A0A222E4G8"/>
<organism evidence="2 3">
    <name type="scientific">Antarctobacter heliothermus</name>
    <dbReference type="NCBI Taxonomy" id="74033"/>
    <lineage>
        <taxon>Bacteria</taxon>
        <taxon>Pseudomonadati</taxon>
        <taxon>Pseudomonadota</taxon>
        <taxon>Alphaproteobacteria</taxon>
        <taxon>Rhodobacterales</taxon>
        <taxon>Roseobacteraceae</taxon>
        <taxon>Antarctobacter</taxon>
    </lineage>
</organism>
<dbReference type="RefSeq" id="WP_094034876.1">
    <property type="nucleotide sequence ID" value="NZ_CP022540.1"/>
</dbReference>
<keyword evidence="1" id="KW-0472">Membrane</keyword>
<name>A0A222E4G8_9RHOB</name>
<keyword evidence="1" id="KW-1133">Transmembrane helix</keyword>
<evidence type="ECO:0000313" key="3">
    <source>
        <dbReference type="Proteomes" id="UP000203589"/>
    </source>
</evidence>
<evidence type="ECO:0000313" key="2">
    <source>
        <dbReference type="EMBL" id="ASP20878.1"/>
    </source>
</evidence>
<dbReference type="EMBL" id="CP022540">
    <property type="protein sequence ID" value="ASP20878.1"/>
    <property type="molecule type" value="Genomic_DNA"/>
</dbReference>
<dbReference type="KEGG" id="aht:ANTHELSMS3_02200"/>
<proteinExistence type="predicted"/>